<accession>A0A1F5X3B6</accession>
<gene>
    <name evidence="2" type="ORF">A3B18_02190</name>
</gene>
<name>A0A1F5X3B6_9BACT</name>
<organism evidence="2 3">
    <name type="scientific">Candidatus Giovannonibacteria bacterium RIFCSPLOWO2_01_FULL_46_13</name>
    <dbReference type="NCBI Taxonomy" id="1798352"/>
    <lineage>
        <taxon>Bacteria</taxon>
        <taxon>Candidatus Giovannoniibacteriota</taxon>
    </lineage>
</organism>
<feature type="transmembrane region" description="Helical" evidence="1">
    <location>
        <begin position="21"/>
        <end position="45"/>
    </location>
</feature>
<protein>
    <submittedName>
        <fullName evidence="2">Uncharacterized protein</fullName>
    </submittedName>
</protein>
<keyword evidence="1" id="KW-0812">Transmembrane</keyword>
<evidence type="ECO:0000256" key="1">
    <source>
        <dbReference type="SAM" id="Phobius"/>
    </source>
</evidence>
<keyword evidence="1" id="KW-0472">Membrane</keyword>
<dbReference type="EMBL" id="MFIE01000020">
    <property type="protein sequence ID" value="OGF82370.1"/>
    <property type="molecule type" value="Genomic_DNA"/>
</dbReference>
<dbReference type="AlphaFoldDB" id="A0A1F5X3B6"/>
<dbReference type="Proteomes" id="UP000178684">
    <property type="component" value="Unassembled WGS sequence"/>
</dbReference>
<reference evidence="2 3" key="1">
    <citation type="journal article" date="2016" name="Nat. Commun.">
        <title>Thousands of microbial genomes shed light on interconnected biogeochemical processes in an aquifer system.</title>
        <authorList>
            <person name="Anantharaman K."/>
            <person name="Brown C.T."/>
            <person name="Hug L.A."/>
            <person name="Sharon I."/>
            <person name="Castelle C.J."/>
            <person name="Probst A.J."/>
            <person name="Thomas B.C."/>
            <person name="Singh A."/>
            <person name="Wilkins M.J."/>
            <person name="Karaoz U."/>
            <person name="Brodie E.L."/>
            <person name="Williams K.H."/>
            <person name="Hubbard S.S."/>
            <person name="Banfield J.F."/>
        </authorList>
    </citation>
    <scope>NUCLEOTIDE SEQUENCE [LARGE SCALE GENOMIC DNA]</scope>
</reference>
<comment type="caution">
    <text evidence="2">The sequence shown here is derived from an EMBL/GenBank/DDBJ whole genome shotgun (WGS) entry which is preliminary data.</text>
</comment>
<proteinExistence type="predicted"/>
<evidence type="ECO:0000313" key="3">
    <source>
        <dbReference type="Proteomes" id="UP000178684"/>
    </source>
</evidence>
<keyword evidence="1" id="KW-1133">Transmembrane helix</keyword>
<sequence>MINLLPYEDKKTGARENLRRFLVMAISFVSIVVLFGIILIVPTFISLRVQRESLKDEEANAKSGAPLDRLKEIEVEINKLNSRLGVLESRSGSPVASDAIKKVIDSAPGGISVEEISFSEPRGLEPAKIILNGMADKREDLVAFVKSLEDSGEYDKVDSPLSNILKKTEVDFSLSLNLKK</sequence>
<evidence type="ECO:0000313" key="2">
    <source>
        <dbReference type="EMBL" id="OGF82370.1"/>
    </source>
</evidence>